<dbReference type="InterPro" id="IPR011047">
    <property type="entry name" value="Quinoprotein_ADH-like_sf"/>
</dbReference>
<evidence type="ECO:0000259" key="1">
    <source>
        <dbReference type="Pfam" id="PF13360"/>
    </source>
</evidence>
<accession>A0A382IY78</accession>
<proteinExistence type="predicted"/>
<dbReference type="PANTHER" id="PTHR34512">
    <property type="entry name" value="CELL SURFACE PROTEIN"/>
    <property type="match status" value="1"/>
</dbReference>
<dbReference type="Gene3D" id="2.130.10.10">
    <property type="entry name" value="YVTN repeat-like/Quinoprotein amine dehydrogenase"/>
    <property type="match status" value="1"/>
</dbReference>
<name>A0A382IY78_9ZZZZ</name>
<feature type="domain" description="Pyrrolo-quinoline quinone repeat" evidence="1">
    <location>
        <begin position="57"/>
        <end position="115"/>
    </location>
</feature>
<dbReference type="SUPFAM" id="SSF50998">
    <property type="entry name" value="Quinoprotein alcohol dehydrogenase-like"/>
    <property type="match status" value="1"/>
</dbReference>
<dbReference type="EMBL" id="UINC01070178">
    <property type="protein sequence ID" value="SVC04122.1"/>
    <property type="molecule type" value="Genomic_DNA"/>
</dbReference>
<feature type="non-terminal residue" evidence="2">
    <location>
        <position position="1"/>
    </location>
</feature>
<dbReference type="AlphaFoldDB" id="A0A382IY78"/>
<evidence type="ECO:0000313" key="2">
    <source>
        <dbReference type="EMBL" id="SVC04122.1"/>
    </source>
</evidence>
<sequence>GYSVVPRPVIGHGMVFFSTGFDHAKAMAVQLGGKGDITDTHVKWILPKGAPKTPSMILDGDELYMISDGGIASCIDAKTGKPHWSERLGGSFSASPILVDGKLYCINETGDVFVVEAGKIFTKPEKKSLGEKTLASPAVADAALFIRTAKHLWRFE</sequence>
<protein>
    <recommendedName>
        <fullName evidence="1">Pyrrolo-quinoline quinone repeat domain-containing protein</fullName>
    </recommendedName>
</protein>
<dbReference type="PANTHER" id="PTHR34512:SF30">
    <property type="entry name" value="OUTER MEMBRANE PROTEIN ASSEMBLY FACTOR BAMB"/>
    <property type="match status" value="1"/>
</dbReference>
<dbReference type="InterPro" id="IPR015943">
    <property type="entry name" value="WD40/YVTN_repeat-like_dom_sf"/>
</dbReference>
<reference evidence="2" key="1">
    <citation type="submission" date="2018-05" db="EMBL/GenBank/DDBJ databases">
        <authorList>
            <person name="Lanie J.A."/>
            <person name="Ng W.-L."/>
            <person name="Kazmierczak K.M."/>
            <person name="Andrzejewski T.M."/>
            <person name="Davidsen T.M."/>
            <person name="Wayne K.J."/>
            <person name="Tettelin H."/>
            <person name="Glass J.I."/>
            <person name="Rusch D."/>
            <person name="Podicherti R."/>
            <person name="Tsui H.-C.T."/>
            <person name="Winkler M.E."/>
        </authorList>
    </citation>
    <scope>NUCLEOTIDE SEQUENCE</scope>
</reference>
<dbReference type="Pfam" id="PF13360">
    <property type="entry name" value="PQQ_2"/>
    <property type="match status" value="1"/>
</dbReference>
<dbReference type="InterPro" id="IPR002372">
    <property type="entry name" value="PQQ_rpt_dom"/>
</dbReference>
<organism evidence="2">
    <name type="scientific">marine metagenome</name>
    <dbReference type="NCBI Taxonomy" id="408172"/>
    <lineage>
        <taxon>unclassified sequences</taxon>
        <taxon>metagenomes</taxon>
        <taxon>ecological metagenomes</taxon>
    </lineage>
</organism>
<gene>
    <name evidence="2" type="ORF">METZ01_LOCUS256976</name>
</gene>